<evidence type="ECO:0000313" key="5">
    <source>
        <dbReference type="EMBL" id="OGH75532.1"/>
    </source>
</evidence>
<reference evidence="5 6" key="1">
    <citation type="journal article" date="2016" name="Nat. Commun.">
        <title>Thousands of microbial genomes shed light on interconnected biogeochemical processes in an aquifer system.</title>
        <authorList>
            <person name="Anantharaman K."/>
            <person name="Brown C.T."/>
            <person name="Hug L.A."/>
            <person name="Sharon I."/>
            <person name="Castelle C.J."/>
            <person name="Probst A.J."/>
            <person name="Thomas B.C."/>
            <person name="Singh A."/>
            <person name="Wilkins M.J."/>
            <person name="Karaoz U."/>
            <person name="Brodie E.L."/>
            <person name="Williams K.H."/>
            <person name="Hubbard S.S."/>
            <person name="Banfield J.F."/>
        </authorList>
    </citation>
    <scope>NUCLEOTIDE SEQUENCE [LARGE SCALE GENOMIC DNA]</scope>
</reference>
<accession>A0A1F6MV90</accession>
<dbReference type="Proteomes" id="UP000178347">
    <property type="component" value="Unassembled WGS sequence"/>
</dbReference>
<proteinExistence type="predicted"/>
<comment type="caution">
    <text evidence="5">The sequence shown here is derived from an EMBL/GenBank/DDBJ whole genome shotgun (WGS) entry which is preliminary data.</text>
</comment>
<dbReference type="Gene3D" id="3.40.50.2000">
    <property type="entry name" value="Glycogen Phosphorylase B"/>
    <property type="match status" value="2"/>
</dbReference>
<organism evidence="5 6">
    <name type="scientific">Candidatus Magasanikbacteria bacterium RIFCSPLOWO2_12_FULL_43_12</name>
    <dbReference type="NCBI Taxonomy" id="1798692"/>
    <lineage>
        <taxon>Bacteria</taxon>
        <taxon>Candidatus Magasanikiibacteriota</taxon>
    </lineage>
</organism>
<dbReference type="PANTHER" id="PTHR12526">
    <property type="entry name" value="GLYCOSYLTRANSFERASE"/>
    <property type="match status" value="1"/>
</dbReference>
<keyword evidence="1" id="KW-0328">Glycosyltransferase</keyword>
<dbReference type="SUPFAM" id="SSF53756">
    <property type="entry name" value="UDP-Glycosyltransferase/glycogen phosphorylase"/>
    <property type="match status" value="1"/>
</dbReference>
<dbReference type="EMBL" id="MFQN01000007">
    <property type="protein sequence ID" value="OGH75532.1"/>
    <property type="molecule type" value="Genomic_DNA"/>
</dbReference>
<name>A0A1F6MV90_9BACT</name>
<feature type="domain" description="Glycosyltransferase subfamily 4-like N-terminal" evidence="4">
    <location>
        <begin position="32"/>
        <end position="206"/>
    </location>
</feature>
<feature type="domain" description="Glycosyl transferase family 1" evidence="3">
    <location>
        <begin position="224"/>
        <end position="386"/>
    </location>
</feature>
<evidence type="ECO:0000259" key="4">
    <source>
        <dbReference type="Pfam" id="PF13439"/>
    </source>
</evidence>
<dbReference type="Pfam" id="PF13439">
    <property type="entry name" value="Glyco_transf_4"/>
    <property type="match status" value="1"/>
</dbReference>
<sequence length="419" mass="47118">MTYESVNNAGDSYILLNKNMRKILYVITQGEWGGAQRYVFDLATNLGQNFDITIAVGEPAGRLDLQNKLQSWDMKRETNNISIVPLKYLIRSISPFHDTKAVFELAKLYKKIKPDIIHLNSSKAGLLGSLAKLLIINYSSLIIYTVHGWVFNEPTRKIGKIFYRFLEKLTARWKDKIIVLSPQDLLTGKQIGIPEKKLVEIPLGIEVPKFLIKEEARRFLDPRLRGDDIMVGTIANLYLTKGLDILIEAVNLLKRDPSAHPPAGGFSRNDDVKFVVIGEGKERGRLENLIKKYKLENTVFLIGALDDAAQYLPAFDLFILPSRKEGLPYTLLEAMARGTPIIATNIGGVPSLINDGESGLLVESENSQQLADAILWAINNREETKKRAVRASEIVKLLTLEKMINLTKTTYFSHPPEES</sequence>
<gene>
    <name evidence="5" type="ORF">A3G00_00515</name>
</gene>
<dbReference type="PANTHER" id="PTHR12526:SF629">
    <property type="entry name" value="TEICHURONIC ACID BIOSYNTHESIS GLYCOSYLTRANSFERASE TUAH-RELATED"/>
    <property type="match status" value="1"/>
</dbReference>
<dbReference type="STRING" id="1798692.A3G00_00515"/>
<dbReference type="InterPro" id="IPR001296">
    <property type="entry name" value="Glyco_trans_1"/>
</dbReference>
<dbReference type="InterPro" id="IPR028098">
    <property type="entry name" value="Glyco_trans_4-like_N"/>
</dbReference>
<dbReference type="CDD" id="cd03808">
    <property type="entry name" value="GT4_CapM-like"/>
    <property type="match status" value="1"/>
</dbReference>
<dbReference type="AlphaFoldDB" id="A0A1F6MV90"/>
<evidence type="ECO:0000313" key="6">
    <source>
        <dbReference type="Proteomes" id="UP000178347"/>
    </source>
</evidence>
<evidence type="ECO:0008006" key="7">
    <source>
        <dbReference type="Google" id="ProtNLM"/>
    </source>
</evidence>
<protein>
    <recommendedName>
        <fullName evidence="7">Glycosyltransferase subfamily 4-like N-terminal domain-containing protein</fullName>
    </recommendedName>
</protein>
<keyword evidence="2" id="KW-0808">Transferase</keyword>
<dbReference type="Pfam" id="PF00534">
    <property type="entry name" value="Glycos_transf_1"/>
    <property type="match status" value="1"/>
</dbReference>
<evidence type="ECO:0000259" key="3">
    <source>
        <dbReference type="Pfam" id="PF00534"/>
    </source>
</evidence>
<dbReference type="GO" id="GO:0016757">
    <property type="term" value="F:glycosyltransferase activity"/>
    <property type="evidence" value="ECO:0007669"/>
    <property type="project" value="UniProtKB-KW"/>
</dbReference>
<evidence type="ECO:0000256" key="2">
    <source>
        <dbReference type="ARBA" id="ARBA00022679"/>
    </source>
</evidence>
<evidence type="ECO:0000256" key="1">
    <source>
        <dbReference type="ARBA" id="ARBA00022676"/>
    </source>
</evidence>